<feature type="transmembrane region" description="Helical" evidence="1">
    <location>
        <begin position="171"/>
        <end position="193"/>
    </location>
</feature>
<dbReference type="InterPro" id="IPR003675">
    <property type="entry name" value="Rce1/LyrA-like_dom"/>
</dbReference>
<dbReference type="AlphaFoldDB" id="A0A7Y9I5L5"/>
<dbReference type="RefSeq" id="WP_179749362.1">
    <property type="nucleotide sequence ID" value="NZ_JACCBU010000001.1"/>
</dbReference>
<keyword evidence="3" id="KW-0378">Hydrolase</keyword>
<dbReference type="GO" id="GO:0080120">
    <property type="term" value="P:CAAX-box protein maturation"/>
    <property type="evidence" value="ECO:0007669"/>
    <property type="project" value="UniProtKB-ARBA"/>
</dbReference>
<dbReference type="Pfam" id="PF02517">
    <property type="entry name" value="Rce1-like"/>
    <property type="match status" value="1"/>
</dbReference>
<comment type="caution">
    <text evidence="3">The sequence shown here is derived from an EMBL/GenBank/DDBJ whole genome shotgun (WGS) entry which is preliminary data.</text>
</comment>
<dbReference type="GO" id="GO:0004175">
    <property type="term" value="F:endopeptidase activity"/>
    <property type="evidence" value="ECO:0007669"/>
    <property type="project" value="UniProtKB-ARBA"/>
</dbReference>
<keyword evidence="3" id="KW-0645">Protease</keyword>
<feature type="transmembrane region" description="Helical" evidence="1">
    <location>
        <begin position="245"/>
        <end position="263"/>
    </location>
</feature>
<keyword evidence="1" id="KW-0812">Transmembrane</keyword>
<reference evidence="3 4" key="1">
    <citation type="submission" date="2020-07" db="EMBL/GenBank/DDBJ databases">
        <title>Sequencing the genomes of 1000 actinobacteria strains.</title>
        <authorList>
            <person name="Klenk H.-P."/>
        </authorList>
    </citation>
    <scope>NUCLEOTIDE SEQUENCE [LARGE SCALE GENOMIC DNA]</scope>
    <source>
        <strain evidence="3 4">DSM 22083</strain>
    </source>
</reference>
<name>A0A7Y9I5L5_9ACTN</name>
<protein>
    <submittedName>
        <fullName evidence="3">Membrane protease YdiL (CAAX protease family)</fullName>
    </submittedName>
</protein>
<sequence>MTAAEQASEAETPAPPRFSWGLIPAAGVSASAVLLFGVQHQLSGYLTLAISIVVAMLLDRDLGKSLLLIGIGLAPIGLISLEADISWFNFLRMGGVLAFAASAPYLIDRFILKRHVIRFPVNTGRRWTRLERWYLVVVVALAWLILPFYFIRSGTYLNWPAVHETSELIRLGVAVNAVGLWDELFFICTAFALFRRHFPMWQANILQSIIFVSFLWELGYQSWGPLLTIPFTLVQGYIFKRTRSLPYVVCTHLIFDCVLWFVLVHAHNPGWLPIFIY</sequence>
<keyword evidence="1" id="KW-0472">Membrane</keyword>
<feature type="transmembrane region" description="Helical" evidence="1">
    <location>
        <begin position="42"/>
        <end position="58"/>
    </location>
</feature>
<organism evidence="3 4">
    <name type="scientific">Microlunatus parietis</name>
    <dbReference type="NCBI Taxonomy" id="682979"/>
    <lineage>
        <taxon>Bacteria</taxon>
        <taxon>Bacillati</taxon>
        <taxon>Actinomycetota</taxon>
        <taxon>Actinomycetes</taxon>
        <taxon>Propionibacteriales</taxon>
        <taxon>Propionibacteriaceae</taxon>
        <taxon>Microlunatus</taxon>
    </lineage>
</organism>
<feature type="transmembrane region" description="Helical" evidence="1">
    <location>
        <begin position="133"/>
        <end position="151"/>
    </location>
</feature>
<dbReference type="GO" id="GO:0006508">
    <property type="term" value="P:proteolysis"/>
    <property type="evidence" value="ECO:0007669"/>
    <property type="project" value="UniProtKB-KW"/>
</dbReference>
<evidence type="ECO:0000256" key="1">
    <source>
        <dbReference type="SAM" id="Phobius"/>
    </source>
</evidence>
<proteinExistence type="predicted"/>
<feature type="transmembrane region" description="Helical" evidence="1">
    <location>
        <begin position="65"/>
        <end position="81"/>
    </location>
</feature>
<evidence type="ECO:0000313" key="3">
    <source>
        <dbReference type="EMBL" id="NYE70129.1"/>
    </source>
</evidence>
<keyword evidence="4" id="KW-1185">Reference proteome</keyword>
<feature type="transmembrane region" description="Helical" evidence="1">
    <location>
        <begin position="93"/>
        <end position="112"/>
    </location>
</feature>
<dbReference type="Proteomes" id="UP000569914">
    <property type="component" value="Unassembled WGS sequence"/>
</dbReference>
<gene>
    <name evidence="3" type="ORF">BKA15_001458</name>
</gene>
<accession>A0A7Y9I5L5</accession>
<dbReference type="EMBL" id="JACCBU010000001">
    <property type="protein sequence ID" value="NYE70129.1"/>
    <property type="molecule type" value="Genomic_DNA"/>
</dbReference>
<keyword evidence="1" id="KW-1133">Transmembrane helix</keyword>
<evidence type="ECO:0000259" key="2">
    <source>
        <dbReference type="Pfam" id="PF02517"/>
    </source>
</evidence>
<feature type="domain" description="CAAX prenyl protease 2/Lysostaphin resistance protein A-like" evidence="2">
    <location>
        <begin position="168"/>
        <end position="257"/>
    </location>
</feature>
<evidence type="ECO:0000313" key="4">
    <source>
        <dbReference type="Proteomes" id="UP000569914"/>
    </source>
</evidence>